<dbReference type="Proteomes" id="UP001168146">
    <property type="component" value="Unassembled WGS sequence"/>
</dbReference>
<evidence type="ECO:0000313" key="1">
    <source>
        <dbReference type="EMBL" id="KAK0324283.1"/>
    </source>
</evidence>
<gene>
    <name evidence="1" type="ORF">LTR82_004721</name>
</gene>
<protein>
    <submittedName>
        <fullName evidence="1">Uncharacterized protein</fullName>
    </submittedName>
</protein>
<comment type="caution">
    <text evidence="1">The sequence shown here is derived from an EMBL/GenBank/DDBJ whole genome shotgun (WGS) entry which is preliminary data.</text>
</comment>
<proteinExistence type="predicted"/>
<dbReference type="EMBL" id="JASUXU010000010">
    <property type="protein sequence ID" value="KAK0324283.1"/>
    <property type="molecule type" value="Genomic_DNA"/>
</dbReference>
<sequence length="97" mass="10587">MRRLAEQVGEEEACPGEDPEAQLLLLCDIVTPESVSRTEDEWESGIVDDIFLAVALHTSDEDLAAHLGLAVDEIQAWLELAVDNFAAVHFLASDGRP</sequence>
<accession>A0AAN6FTM2</accession>
<evidence type="ECO:0000313" key="2">
    <source>
        <dbReference type="Proteomes" id="UP001168146"/>
    </source>
</evidence>
<name>A0AAN6FTM2_9PEZI</name>
<dbReference type="AlphaFoldDB" id="A0AAN6FTM2"/>
<organism evidence="1 2">
    <name type="scientific">Friedmanniomyces endolithicus</name>
    <dbReference type="NCBI Taxonomy" id="329885"/>
    <lineage>
        <taxon>Eukaryota</taxon>
        <taxon>Fungi</taxon>
        <taxon>Dikarya</taxon>
        <taxon>Ascomycota</taxon>
        <taxon>Pezizomycotina</taxon>
        <taxon>Dothideomycetes</taxon>
        <taxon>Dothideomycetidae</taxon>
        <taxon>Mycosphaerellales</taxon>
        <taxon>Teratosphaeriaceae</taxon>
        <taxon>Friedmanniomyces</taxon>
    </lineage>
</organism>
<reference evidence="1" key="1">
    <citation type="submission" date="2021-12" db="EMBL/GenBank/DDBJ databases">
        <title>Black yeast isolated from Biological Soil Crust.</title>
        <authorList>
            <person name="Kurbessoian T."/>
        </authorList>
    </citation>
    <scope>NUCLEOTIDE SEQUENCE</scope>
    <source>
        <strain evidence="1">CCFEE 5208</strain>
    </source>
</reference>